<organism evidence="1 2">
    <name type="scientific">Ignavibacterium album (strain DSM 19864 / JCM 16511 / NBRC 101810 / Mat9-16)</name>
    <dbReference type="NCBI Taxonomy" id="945713"/>
    <lineage>
        <taxon>Bacteria</taxon>
        <taxon>Pseudomonadati</taxon>
        <taxon>Ignavibacteriota</taxon>
        <taxon>Ignavibacteria</taxon>
        <taxon>Ignavibacteriales</taxon>
        <taxon>Ignavibacteriaceae</taxon>
        <taxon>Ignavibacterium</taxon>
    </lineage>
</organism>
<name>I0AIX2_IGNAJ</name>
<dbReference type="HOGENOM" id="CLU_2990596_0_0_10"/>
<protein>
    <submittedName>
        <fullName evidence="1">Uncharacterized protein</fullName>
    </submittedName>
</protein>
<keyword evidence="2" id="KW-1185">Reference proteome</keyword>
<evidence type="ECO:0000313" key="2">
    <source>
        <dbReference type="Proteomes" id="UP000007394"/>
    </source>
</evidence>
<dbReference type="AlphaFoldDB" id="I0AIX2"/>
<evidence type="ECO:0000313" key="1">
    <source>
        <dbReference type="EMBL" id="AFH48929.1"/>
    </source>
</evidence>
<accession>I0AIX2</accession>
<dbReference type="EMBL" id="CP003418">
    <property type="protein sequence ID" value="AFH48929.1"/>
    <property type="molecule type" value="Genomic_DNA"/>
</dbReference>
<gene>
    <name evidence="1" type="ordered locus">IALB_1218</name>
</gene>
<dbReference type="STRING" id="945713.IALB_1218"/>
<sequence length="57" mass="6407">MVRLKLKKQPNGLALIIGSQFHYGSIKTKNLDGFIPKIKVCLNSTMVRLKPINILIT</sequence>
<dbReference type="Proteomes" id="UP000007394">
    <property type="component" value="Chromosome"/>
</dbReference>
<reference evidence="1 2" key="1">
    <citation type="journal article" date="2012" name="Front. Microbiol.">
        <title>Complete genome of Ignavibacterium album, a metabolically versatile, flagellated, facultative anaerobe from the phylum Chlorobi.</title>
        <authorList>
            <person name="Liu Z."/>
            <person name="Frigaard N.-U."/>
            <person name="Vogl K."/>
            <person name="Iino T."/>
            <person name="Ohkuma M."/>
            <person name="Overmann J."/>
            <person name="Bryant D.A."/>
        </authorList>
    </citation>
    <scope>NUCLEOTIDE SEQUENCE [LARGE SCALE GENOMIC DNA]</scope>
    <source>
        <strain evidence="2">DSM 19864 / JCM 16511 / NBRC 101810 / Mat9-16</strain>
    </source>
</reference>
<proteinExistence type="predicted"/>
<dbReference type="KEGG" id="ial:IALB_1218"/>